<evidence type="ECO:0000313" key="2">
    <source>
        <dbReference type="Proteomes" id="UP000789405"/>
    </source>
</evidence>
<sequence length="111" mass="12787">MSFYFVINNGEQKIKGLYDTIVKDPGVRFNIALDFNYKGTSFAARVEAPDKPDITYILKCNNTNEFNVKRNWNAITSRKLLNKFNGSKSYFDNICNPIEGRNQPVSFNSKF</sequence>
<dbReference type="Proteomes" id="UP000789405">
    <property type="component" value="Unassembled WGS sequence"/>
</dbReference>
<dbReference type="OrthoDB" id="10493806at2759"/>
<dbReference type="EMBL" id="CAJVPY010001093">
    <property type="protein sequence ID" value="CAG8506777.1"/>
    <property type="molecule type" value="Genomic_DNA"/>
</dbReference>
<proteinExistence type="predicted"/>
<reference evidence="1" key="1">
    <citation type="submission" date="2021-06" db="EMBL/GenBank/DDBJ databases">
        <authorList>
            <person name="Kallberg Y."/>
            <person name="Tangrot J."/>
            <person name="Rosling A."/>
        </authorList>
    </citation>
    <scope>NUCLEOTIDE SEQUENCE</scope>
    <source>
        <strain evidence="1">MA453B</strain>
    </source>
</reference>
<gene>
    <name evidence="1" type="ORF">DERYTH_LOCUS3179</name>
</gene>
<accession>A0A9N8ZU08</accession>
<keyword evidence="2" id="KW-1185">Reference proteome</keyword>
<organism evidence="1 2">
    <name type="scientific">Dentiscutata erythropus</name>
    <dbReference type="NCBI Taxonomy" id="1348616"/>
    <lineage>
        <taxon>Eukaryota</taxon>
        <taxon>Fungi</taxon>
        <taxon>Fungi incertae sedis</taxon>
        <taxon>Mucoromycota</taxon>
        <taxon>Glomeromycotina</taxon>
        <taxon>Glomeromycetes</taxon>
        <taxon>Diversisporales</taxon>
        <taxon>Gigasporaceae</taxon>
        <taxon>Dentiscutata</taxon>
    </lineage>
</organism>
<name>A0A9N8ZU08_9GLOM</name>
<evidence type="ECO:0000313" key="1">
    <source>
        <dbReference type="EMBL" id="CAG8506777.1"/>
    </source>
</evidence>
<dbReference type="AlphaFoldDB" id="A0A9N8ZU08"/>
<protein>
    <submittedName>
        <fullName evidence="1">27463_t:CDS:1</fullName>
    </submittedName>
</protein>
<comment type="caution">
    <text evidence="1">The sequence shown here is derived from an EMBL/GenBank/DDBJ whole genome shotgun (WGS) entry which is preliminary data.</text>
</comment>